<name>A0A8J3X977_9ACTN</name>
<comment type="caution">
    <text evidence="1">The sequence shown here is derived from an EMBL/GenBank/DDBJ whole genome shotgun (WGS) entry which is preliminary data.</text>
</comment>
<dbReference type="EMBL" id="BOOO01000037">
    <property type="protein sequence ID" value="GII32932.1"/>
    <property type="molecule type" value="Genomic_DNA"/>
</dbReference>
<sequence length="117" mass="13054">MAPELADAPLDGVALLVPLGIEDGRTPAFTAPLEAVDLLILLDREDRLDATPAQVARLLREEYALSANTVAGRLRGRPKPRRTIRIVFSTRWKYGLSPCWPGLRIRARGRQRRSATR</sequence>
<reference evidence="1 2" key="1">
    <citation type="submission" date="2021-01" db="EMBL/GenBank/DDBJ databases">
        <title>Whole genome shotgun sequence of Planotetraspora mira NBRC 15435.</title>
        <authorList>
            <person name="Komaki H."/>
            <person name="Tamura T."/>
        </authorList>
    </citation>
    <scope>NUCLEOTIDE SEQUENCE [LARGE SCALE GENOMIC DNA]</scope>
    <source>
        <strain evidence="1 2">NBRC 15435</strain>
    </source>
</reference>
<proteinExistence type="predicted"/>
<evidence type="ECO:0000313" key="1">
    <source>
        <dbReference type="EMBL" id="GII32932.1"/>
    </source>
</evidence>
<protein>
    <submittedName>
        <fullName evidence="1">Uncharacterized protein</fullName>
    </submittedName>
</protein>
<accession>A0A8J3X977</accession>
<dbReference type="Proteomes" id="UP000650628">
    <property type="component" value="Unassembled WGS sequence"/>
</dbReference>
<keyword evidence="2" id="KW-1185">Reference proteome</keyword>
<evidence type="ECO:0000313" key="2">
    <source>
        <dbReference type="Proteomes" id="UP000650628"/>
    </source>
</evidence>
<organism evidence="1 2">
    <name type="scientific">Planotetraspora mira</name>
    <dbReference type="NCBI Taxonomy" id="58121"/>
    <lineage>
        <taxon>Bacteria</taxon>
        <taxon>Bacillati</taxon>
        <taxon>Actinomycetota</taxon>
        <taxon>Actinomycetes</taxon>
        <taxon>Streptosporangiales</taxon>
        <taxon>Streptosporangiaceae</taxon>
        <taxon>Planotetraspora</taxon>
    </lineage>
</organism>
<gene>
    <name evidence="1" type="ORF">Pmi06nite_63740</name>
</gene>
<dbReference type="AlphaFoldDB" id="A0A8J3X977"/>